<dbReference type="OrthoDB" id="3200752at2759"/>
<organism evidence="1 2">
    <name type="scientific">Paxillus rubicundulus Ve08.2h10</name>
    <dbReference type="NCBI Taxonomy" id="930991"/>
    <lineage>
        <taxon>Eukaryota</taxon>
        <taxon>Fungi</taxon>
        <taxon>Dikarya</taxon>
        <taxon>Basidiomycota</taxon>
        <taxon>Agaricomycotina</taxon>
        <taxon>Agaricomycetes</taxon>
        <taxon>Agaricomycetidae</taxon>
        <taxon>Boletales</taxon>
        <taxon>Paxilineae</taxon>
        <taxon>Paxillaceae</taxon>
        <taxon>Paxillus</taxon>
    </lineage>
</organism>
<dbReference type="EMBL" id="KN831389">
    <property type="protein sequence ID" value="KIK71975.1"/>
    <property type="molecule type" value="Genomic_DNA"/>
</dbReference>
<feature type="non-terminal residue" evidence="1">
    <location>
        <position position="287"/>
    </location>
</feature>
<proteinExistence type="predicted"/>
<dbReference type="AlphaFoldDB" id="A0A0D0D585"/>
<name>A0A0D0D585_9AGAM</name>
<dbReference type="STRING" id="930991.A0A0D0D585"/>
<dbReference type="HOGENOM" id="CLU_039070_4_2_1"/>
<dbReference type="InParanoid" id="A0A0D0D585"/>
<sequence>MDIPSHWQLCMLDIIAEYMVNRFLETIGRPTRPTPALPDTSIPLSVVCEVDRIVWSMAKAYQNQKALGSNETGTNKAREKALKERFSVEKDEELVCKLTLLLDQTGVIMAWHLPGVLSEEFQVGVQRNLEFLFPDISRSIISLRSWRTQEDLFMESRIRGAIELSPAWYQQGRVPYRHQPEVSAILKASHANPGPQQWLRARALQNAILSATLVVMHPDLYALGRENLLKVAGSTQDEDMQQIIPEWPTVYSVVSVIANRATPFHRDLSCQVQWLDMLETIGGDPDL</sequence>
<evidence type="ECO:0000313" key="2">
    <source>
        <dbReference type="Proteomes" id="UP000054538"/>
    </source>
</evidence>
<gene>
    <name evidence="1" type="ORF">PAXRUDRAFT_181519</name>
</gene>
<protein>
    <submittedName>
        <fullName evidence="1">Unplaced genomic scaffold scaffold_6567, whole genome shotgun sequence</fullName>
    </submittedName>
</protein>
<dbReference type="Proteomes" id="UP000054538">
    <property type="component" value="Unassembled WGS sequence"/>
</dbReference>
<reference evidence="2" key="2">
    <citation type="submission" date="2015-01" db="EMBL/GenBank/DDBJ databases">
        <title>Evolutionary Origins and Diversification of the Mycorrhizal Mutualists.</title>
        <authorList>
            <consortium name="DOE Joint Genome Institute"/>
            <consortium name="Mycorrhizal Genomics Consortium"/>
            <person name="Kohler A."/>
            <person name="Kuo A."/>
            <person name="Nagy L.G."/>
            <person name="Floudas D."/>
            <person name="Copeland A."/>
            <person name="Barry K.W."/>
            <person name="Cichocki N."/>
            <person name="Veneault-Fourrey C."/>
            <person name="LaButti K."/>
            <person name="Lindquist E.A."/>
            <person name="Lipzen A."/>
            <person name="Lundell T."/>
            <person name="Morin E."/>
            <person name="Murat C."/>
            <person name="Riley R."/>
            <person name="Ohm R."/>
            <person name="Sun H."/>
            <person name="Tunlid A."/>
            <person name="Henrissat B."/>
            <person name="Grigoriev I.V."/>
            <person name="Hibbett D.S."/>
            <person name="Martin F."/>
        </authorList>
    </citation>
    <scope>NUCLEOTIDE SEQUENCE [LARGE SCALE GENOMIC DNA]</scope>
    <source>
        <strain evidence="2">Ve08.2h10</strain>
    </source>
</reference>
<evidence type="ECO:0000313" key="1">
    <source>
        <dbReference type="EMBL" id="KIK71975.1"/>
    </source>
</evidence>
<accession>A0A0D0D585</accession>
<reference evidence="1 2" key="1">
    <citation type="submission" date="2014-04" db="EMBL/GenBank/DDBJ databases">
        <authorList>
            <consortium name="DOE Joint Genome Institute"/>
            <person name="Kuo A."/>
            <person name="Kohler A."/>
            <person name="Jargeat P."/>
            <person name="Nagy L.G."/>
            <person name="Floudas D."/>
            <person name="Copeland A."/>
            <person name="Barry K.W."/>
            <person name="Cichocki N."/>
            <person name="Veneault-Fourrey C."/>
            <person name="LaButti K."/>
            <person name="Lindquist E.A."/>
            <person name="Lipzen A."/>
            <person name="Lundell T."/>
            <person name="Morin E."/>
            <person name="Murat C."/>
            <person name="Sun H."/>
            <person name="Tunlid A."/>
            <person name="Henrissat B."/>
            <person name="Grigoriev I.V."/>
            <person name="Hibbett D.S."/>
            <person name="Martin F."/>
            <person name="Nordberg H.P."/>
            <person name="Cantor M.N."/>
            <person name="Hua S.X."/>
        </authorList>
    </citation>
    <scope>NUCLEOTIDE SEQUENCE [LARGE SCALE GENOMIC DNA]</scope>
    <source>
        <strain evidence="1 2">Ve08.2h10</strain>
    </source>
</reference>
<keyword evidence="2" id="KW-1185">Reference proteome</keyword>